<dbReference type="Proteomes" id="UP001141806">
    <property type="component" value="Unassembled WGS sequence"/>
</dbReference>
<comment type="caution">
    <text evidence="2">The sequence shown here is derived from an EMBL/GenBank/DDBJ whole genome shotgun (WGS) entry which is preliminary data.</text>
</comment>
<dbReference type="EMBL" id="JAMYWD010000011">
    <property type="protein sequence ID" value="KAJ4954440.1"/>
    <property type="molecule type" value="Genomic_DNA"/>
</dbReference>
<dbReference type="PANTHER" id="PTHR46328:SF14">
    <property type="entry name" value="FAR-RED IMPAIRED RESPONSIVE (FAR1) FAMILY PROTEIN"/>
    <property type="match status" value="1"/>
</dbReference>
<protein>
    <recommendedName>
        <fullName evidence="1">FAR1 domain-containing protein</fullName>
    </recommendedName>
</protein>
<dbReference type="AlphaFoldDB" id="A0A9Q0JXR4"/>
<organism evidence="2 3">
    <name type="scientific">Protea cynaroides</name>
    <dbReference type="NCBI Taxonomy" id="273540"/>
    <lineage>
        <taxon>Eukaryota</taxon>
        <taxon>Viridiplantae</taxon>
        <taxon>Streptophyta</taxon>
        <taxon>Embryophyta</taxon>
        <taxon>Tracheophyta</taxon>
        <taxon>Spermatophyta</taxon>
        <taxon>Magnoliopsida</taxon>
        <taxon>Proteales</taxon>
        <taxon>Proteaceae</taxon>
        <taxon>Protea</taxon>
    </lineage>
</organism>
<evidence type="ECO:0000259" key="1">
    <source>
        <dbReference type="Pfam" id="PF03101"/>
    </source>
</evidence>
<gene>
    <name evidence="2" type="ORF">NE237_011223</name>
</gene>
<dbReference type="Pfam" id="PF03101">
    <property type="entry name" value="FAR1"/>
    <property type="match status" value="1"/>
</dbReference>
<sequence length="243" mass="28365">MSKHVMGKVKDFNPTVLVHFAFLDIPVPMDNKPLLVKDAMIIESADRTECEGDGNLEEPYVGMEFESEEAAKIFYDAYATRMGFIMRFDAFRRSLRDGKVICRRLVCNKEGFRRVKPRQSEGRKPRAITREGCKAMVMVKREKTGKWVVSRFVREHNHPMVVSSGNNRRSLLLSQTPDEKDKKIRELYTELQRERKRSATYREQLDMIMKDIEEHTQHLSRSIKDIVQSVKDIESKRQGLSHS</sequence>
<accession>A0A9Q0JXR4</accession>
<evidence type="ECO:0000313" key="2">
    <source>
        <dbReference type="EMBL" id="KAJ4954440.1"/>
    </source>
</evidence>
<dbReference type="PANTHER" id="PTHR46328">
    <property type="entry name" value="FAR-RED IMPAIRED RESPONSIVE (FAR1) FAMILY PROTEIN-RELATED"/>
    <property type="match status" value="1"/>
</dbReference>
<proteinExistence type="predicted"/>
<dbReference type="OrthoDB" id="1886686at2759"/>
<name>A0A9Q0JXR4_9MAGN</name>
<dbReference type="InterPro" id="IPR004330">
    <property type="entry name" value="FAR1_DNA_bnd_dom"/>
</dbReference>
<reference evidence="2" key="1">
    <citation type="journal article" date="2023" name="Plant J.">
        <title>The genome of the king protea, Protea cynaroides.</title>
        <authorList>
            <person name="Chang J."/>
            <person name="Duong T.A."/>
            <person name="Schoeman C."/>
            <person name="Ma X."/>
            <person name="Roodt D."/>
            <person name="Barker N."/>
            <person name="Li Z."/>
            <person name="Van de Peer Y."/>
            <person name="Mizrachi E."/>
        </authorList>
    </citation>
    <scope>NUCLEOTIDE SEQUENCE</scope>
    <source>
        <tissue evidence="2">Young leaves</tissue>
    </source>
</reference>
<keyword evidence="3" id="KW-1185">Reference proteome</keyword>
<evidence type="ECO:0000313" key="3">
    <source>
        <dbReference type="Proteomes" id="UP001141806"/>
    </source>
</evidence>
<feature type="domain" description="FAR1" evidence="1">
    <location>
        <begin position="74"/>
        <end position="161"/>
    </location>
</feature>